<evidence type="ECO:0000313" key="3">
    <source>
        <dbReference type="EMBL" id="EFX01760.1"/>
    </source>
</evidence>
<evidence type="ECO:0000256" key="1">
    <source>
        <dbReference type="SAM" id="MobiDB-lite"/>
    </source>
</evidence>
<keyword evidence="2" id="KW-0472">Membrane</keyword>
<dbReference type="eggNOG" id="ENOG502SRUP">
    <property type="taxonomic scope" value="Eukaryota"/>
</dbReference>
<feature type="region of interest" description="Disordered" evidence="1">
    <location>
        <begin position="256"/>
        <end position="295"/>
    </location>
</feature>
<feature type="transmembrane region" description="Helical" evidence="2">
    <location>
        <begin position="175"/>
        <end position="196"/>
    </location>
</feature>
<protein>
    <submittedName>
        <fullName evidence="3">Amino acid permease</fullName>
    </submittedName>
</protein>
<feature type="compositionally biased region" description="Low complexity" evidence="1">
    <location>
        <begin position="273"/>
        <end position="292"/>
    </location>
</feature>
<sequence length="650" mass="70393">MSFSLDEFDCFSLSMASGSTLDTDFGVVVVDSDGDGAALQRPFDVWSYLGLQYSLNSTPLDGMVVYISVGALLIITVLLARTHPKQSVSFIFTDYVNQTGWKSEAWFYSGSPARLMEPKENVLRVMMGSAFLSTIAGFPMIFVLMFCIKTPDNLLAPIGGQPVSQLLLESLDFEALAIIGHLIYTVCMFAATICTLPAPSLVLCQRHLCVLFIVVALGSIQMGSTAAISAILGGGIVLLYVVYEIVLRASKKAQQMMNEPSPGQASHSGETNAQPNAAEQQSASPSSLSPPQRTGDITTQVRLLGRQESNFPHIFRDGGGGGTVSGQDLIIFADGMYTRGPPPTDPSRMVNFISNSIAVLGPSGAATTTIRRVTDTGSEAKGPDQALPFLEDQGETPSSHAIWPNENIATIQGGTIGVTFSEVIDRRLFRQQKQALLYNTPIEIHVQQPHAAGDAAVVSVSRPHKSLFLVGEPMFGSFVTYATDDYLYLFGRVSETDNPRSNGLKLARVRPADWANRQLYEYWNGQAFGPEMPARDDNGAANVLCYTQEIFGKHYGPGAGDIFWSDVYKEYILLFQSAGAALDDNCNHALTGGWSAPESIFKIPRASDGFSYAFHAYPNMSPDGKVVPITWTQDSKSQSCSIYTGEIVFT</sequence>
<dbReference type="Proteomes" id="UP000007796">
    <property type="component" value="Unassembled WGS sequence"/>
</dbReference>
<feature type="transmembrane region" description="Helical" evidence="2">
    <location>
        <begin position="63"/>
        <end position="80"/>
    </location>
</feature>
<keyword evidence="4" id="KW-1185">Reference proteome</keyword>
<feature type="transmembrane region" description="Helical" evidence="2">
    <location>
        <begin position="122"/>
        <end position="146"/>
    </location>
</feature>
<gene>
    <name evidence="3" type="ORF">CMQ_8226</name>
</gene>
<dbReference type="AlphaFoldDB" id="F0XKP5"/>
<dbReference type="STRING" id="655863.F0XKP5"/>
<feature type="transmembrane region" description="Helical" evidence="2">
    <location>
        <begin position="226"/>
        <end position="247"/>
    </location>
</feature>
<dbReference type="RefSeq" id="XP_014171242.1">
    <property type="nucleotide sequence ID" value="XM_014315767.1"/>
</dbReference>
<dbReference type="GeneID" id="25981858"/>
<dbReference type="InParanoid" id="F0XKP5"/>
<keyword evidence="2" id="KW-0812">Transmembrane</keyword>
<feature type="compositionally biased region" description="Polar residues" evidence="1">
    <location>
        <begin position="256"/>
        <end position="272"/>
    </location>
</feature>
<name>F0XKP5_GROCL</name>
<proteinExistence type="predicted"/>
<organism evidence="4">
    <name type="scientific">Grosmannia clavigera (strain kw1407 / UAMH 11150)</name>
    <name type="common">Blue stain fungus</name>
    <name type="synonym">Graphiocladiella clavigera</name>
    <dbReference type="NCBI Taxonomy" id="655863"/>
    <lineage>
        <taxon>Eukaryota</taxon>
        <taxon>Fungi</taxon>
        <taxon>Dikarya</taxon>
        <taxon>Ascomycota</taxon>
        <taxon>Pezizomycotina</taxon>
        <taxon>Sordariomycetes</taxon>
        <taxon>Sordariomycetidae</taxon>
        <taxon>Ophiostomatales</taxon>
        <taxon>Ophiostomataceae</taxon>
        <taxon>Leptographium</taxon>
    </lineage>
</organism>
<evidence type="ECO:0000313" key="4">
    <source>
        <dbReference type="Proteomes" id="UP000007796"/>
    </source>
</evidence>
<evidence type="ECO:0000256" key="2">
    <source>
        <dbReference type="SAM" id="Phobius"/>
    </source>
</evidence>
<dbReference type="HOGENOM" id="CLU_421535_0_0_1"/>
<dbReference type="EMBL" id="GL629788">
    <property type="protein sequence ID" value="EFX01760.1"/>
    <property type="molecule type" value="Genomic_DNA"/>
</dbReference>
<keyword evidence="2" id="KW-1133">Transmembrane helix</keyword>
<accession>F0XKP5</accession>
<dbReference type="OrthoDB" id="2583188at2759"/>
<reference evidence="3 4" key="1">
    <citation type="journal article" date="2011" name="Proc. Natl. Acad. Sci. U.S.A.">
        <title>Genome and transcriptome analyses of the mountain pine beetle-fungal symbiont Grosmannia clavigera, a lodgepole pine pathogen.</title>
        <authorList>
            <person name="DiGuistini S."/>
            <person name="Wang Y."/>
            <person name="Liao N.Y."/>
            <person name="Taylor G."/>
            <person name="Tanguay P."/>
            <person name="Feau N."/>
            <person name="Henrissat B."/>
            <person name="Chan S.K."/>
            <person name="Hesse-Orce U."/>
            <person name="Alamouti S.M."/>
            <person name="Tsui C.K.M."/>
            <person name="Docking R.T."/>
            <person name="Levasseur A."/>
            <person name="Haridas S."/>
            <person name="Robertson G."/>
            <person name="Birol I."/>
            <person name="Holt R.A."/>
            <person name="Marra M.A."/>
            <person name="Hamelin R.C."/>
            <person name="Hirst M."/>
            <person name="Jones S.J.M."/>
            <person name="Bohlmann J."/>
            <person name="Breuil C."/>
        </authorList>
    </citation>
    <scope>NUCLEOTIDE SEQUENCE [LARGE SCALE GENOMIC DNA]</scope>
    <source>
        <strain evidence="4">kw1407 / UAMH 11150</strain>
    </source>
</reference>